<gene>
    <name evidence="2" type="ORF">QHT84_09820</name>
</gene>
<dbReference type="CDD" id="cd03449">
    <property type="entry name" value="R_hydratase"/>
    <property type="match status" value="1"/>
</dbReference>
<dbReference type="Gene3D" id="3.10.129.10">
    <property type="entry name" value="Hotdog Thioesterase"/>
    <property type="match status" value="1"/>
</dbReference>
<reference evidence="2 3" key="1">
    <citation type="submission" date="2023-05" db="EMBL/GenBank/DDBJ databases">
        <title>Flavobacterium sedimenti sp. nov., isolated from the sediment.</title>
        <authorList>
            <person name="Wu N."/>
        </authorList>
    </citation>
    <scope>NUCLEOTIDE SEQUENCE [LARGE SCALE GENOMIC DNA]</scope>
    <source>
        <strain evidence="2 3">YZ-48</strain>
    </source>
</reference>
<dbReference type="InterPro" id="IPR050965">
    <property type="entry name" value="UPF0336/Enoyl-CoA_hydratase"/>
</dbReference>
<accession>A0ABT6XRI9</accession>
<comment type="caution">
    <text evidence="2">The sequence shown here is derived from an EMBL/GenBank/DDBJ whole genome shotgun (WGS) entry which is preliminary data.</text>
</comment>
<sequence length="136" mass="15538">MDNRITVGSSYEYEFSFNQEDVIKFAHASGDFNPIHLDEEYAKDSMFKRTIIHGFLGGSVFSKVFGTIFPGNGTIYLKQDLSFYKPMFTQKQYKATFEVTETDTTKNRAVVRTAILDDNNEIVIKGEALIKHPSIY</sequence>
<dbReference type="InterPro" id="IPR002539">
    <property type="entry name" value="MaoC-like_dom"/>
</dbReference>
<dbReference type="Proteomes" id="UP001230035">
    <property type="component" value="Unassembled WGS sequence"/>
</dbReference>
<evidence type="ECO:0000259" key="1">
    <source>
        <dbReference type="Pfam" id="PF01575"/>
    </source>
</evidence>
<dbReference type="EMBL" id="JASGBP010000005">
    <property type="protein sequence ID" value="MDI9257710.1"/>
    <property type="molecule type" value="Genomic_DNA"/>
</dbReference>
<dbReference type="RefSeq" id="WP_283239385.1">
    <property type="nucleotide sequence ID" value="NZ_JASGBP010000005.1"/>
</dbReference>
<dbReference type="SUPFAM" id="SSF54637">
    <property type="entry name" value="Thioesterase/thiol ester dehydrase-isomerase"/>
    <property type="match status" value="1"/>
</dbReference>
<organism evidence="2 3">
    <name type="scientific">Flavobacterium sedimenticola</name>
    <dbReference type="NCBI Taxonomy" id="3043286"/>
    <lineage>
        <taxon>Bacteria</taxon>
        <taxon>Pseudomonadati</taxon>
        <taxon>Bacteroidota</taxon>
        <taxon>Flavobacteriia</taxon>
        <taxon>Flavobacteriales</taxon>
        <taxon>Flavobacteriaceae</taxon>
        <taxon>Flavobacterium</taxon>
    </lineage>
</organism>
<dbReference type="PANTHER" id="PTHR43437:SF3">
    <property type="entry name" value="HYDROXYACYL-THIOESTER DEHYDRATASE TYPE 2, MITOCHONDRIAL"/>
    <property type="match status" value="1"/>
</dbReference>
<dbReference type="Pfam" id="PF01575">
    <property type="entry name" value="MaoC_dehydratas"/>
    <property type="match status" value="1"/>
</dbReference>
<keyword evidence="3" id="KW-1185">Reference proteome</keyword>
<evidence type="ECO:0000313" key="3">
    <source>
        <dbReference type="Proteomes" id="UP001230035"/>
    </source>
</evidence>
<proteinExistence type="predicted"/>
<evidence type="ECO:0000313" key="2">
    <source>
        <dbReference type="EMBL" id="MDI9257710.1"/>
    </source>
</evidence>
<protein>
    <submittedName>
        <fullName evidence="2">MaoC family dehydratase</fullName>
    </submittedName>
</protein>
<feature type="domain" description="MaoC-like" evidence="1">
    <location>
        <begin position="12"/>
        <end position="113"/>
    </location>
</feature>
<dbReference type="PANTHER" id="PTHR43437">
    <property type="entry name" value="HYDROXYACYL-THIOESTER DEHYDRATASE TYPE 2, MITOCHONDRIAL-RELATED"/>
    <property type="match status" value="1"/>
</dbReference>
<dbReference type="InterPro" id="IPR029069">
    <property type="entry name" value="HotDog_dom_sf"/>
</dbReference>
<name>A0ABT6XRI9_9FLAO</name>